<proteinExistence type="predicted"/>
<reference evidence="2" key="1">
    <citation type="submission" date="2016-04" db="EMBL/GenBank/DDBJ databases">
        <authorList>
            <person name="Evans L.H."/>
            <person name="Alamgir A."/>
            <person name="Owens N."/>
            <person name="Weber N.D."/>
            <person name="Virtaneva K."/>
            <person name="Barbian K."/>
            <person name="Babar A."/>
            <person name="Rosenke K."/>
        </authorList>
    </citation>
    <scope>NUCLEOTIDE SEQUENCE</scope>
    <source>
        <strain evidence="2">86</strain>
    </source>
</reference>
<dbReference type="SUPFAM" id="SSF55073">
    <property type="entry name" value="Nucleotide cyclase"/>
    <property type="match status" value="1"/>
</dbReference>
<dbReference type="InterPro" id="IPR000160">
    <property type="entry name" value="GGDEF_dom"/>
</dbReference>
<dbReference type="Gene3D" id="3.30.70.270">
    <property type="match status" value="1"/>
</dbReference>
<dbReference type="PANTHER" id="PTHR45138:SF9">
    <property type="entry name" value="DIGUANYLATE CYCLASE DGCM-RELATED"/>
    <property type="match status" value="1"/>
</dbReference>
<sequence length="179" mass="19909">MAEHDPLTEVCNRRSFYDLAVMELERARKENRPCVLVIFDIDHFKRFNDSYGHLDGDAALRHLTQTVKNELRGPDILGRYGGEEFVLLLPGVDQPTGEAIAERLRLAVATSPVPTKTAGPVTITISMGLVLVPPEGNEERKVSFLERYLGFADNALYAAKESGRNRLMASSCALEHVKL</sequence>
<dbReference type="GO" id="GO:0005886">
    <property type="term" value="C:plasma membrane"/>
    <property type="evidence" value="ECO:0007669"/>
    <property type="project" value="TreeGrafter"/>
</dbReference>
<dbReference type="CDD" id="cd01949">
    <property type="entry name" value="GGDEF"/>
    <property type="match status" value="1"/>
</dbReference>
<dbReference type="PANTHER" id="PTHR45138">
    <property type="entry name" value="REGULATORY COMPONENTS OF SENSORY TRANSDUCTION SYSTEM"/>
    <property type="match status" value="1"/>
</dbReference>
<organism evidence="2">
    <name type="scientific">uncultured delta proteobacterium</name>
    <dbReference type="NCBI Taxonomy" id="34034"/>
    <lineage>
        <taxon>Bacteria</taxon>
        <taxon>Deltaproteobacteria</taxon>
        <taxon>environmental samples</taxon>
    </lineage>
</organism>
<dbReference type="GO" id="GO:1902201">
    <property type="term" value="P:negative regulation of bacterial-type flagellum-dependent cell motility"/>
    <property type="evidence" value="ECO:0007669"/>
    <property type="project" value="TreeGrafter"/>
</dbReference>
<dbReference type="SMART" id="SM00267">
    <property type="entry name" value="GGDEF"/>
    <property type="match status" value="1"/>
</dbReference>
<accession>A0A212JV26</accession>
<gene>
    <name evidence="2" type="ORF">KL86DPRO_20120</name>
</gene>
<dbReference type="InterPro" id="IPR029787">
    <property type="entry name" value="Nucleotide_cyclase"/>
</dbReference>
<protein>
    <submittedName>
        <fullName evidence="2">Response regulator PleD</fullName>
    </submittedName>
</protein>
<dbReference type="NCBIfam" id="TIGR00254">
    <property type="entry name" value="GGDEF"/>
    <property type="match status" value="1"/>
</dbReference>
<dbReference type="InterPro" id="IPR043128">
    <property type="entry name" value="Rev_trsase/Diguanyl_cyclase"/>
</dbReference>
<dbReference type="InterPro" id="IPR050469">
    <property type="entry name" value="Diguanylate_Cyclase"/>
</dbReference>
<feature type="domain" description="GGDEF" evidence="1">
    <location>
        <begin position="32"/>
        <end position="172"/>
    </location>
</feature>
<dbReference type="GO" id="GO:0043709">
    <property type="term" value="P:cell adhesion involved in single-species biofilm formation"/>
    <property type="evidence" value="ECO:0007669"/>
    <property type="project" value="TreeGrafter"/>
</dbReference>
<dbReference type="GO" id="GO:0052621">
    <property type="term" value="F:diguanylate cyclase activity"/>
    <property type="evidence" value="ECO:0007669"/>
    <property type="project" value="TreeGrafter"/>
</dbReference>
<dbReference type="PROSITE" id="PS50887">
    <property type="entry name" value="GGDEF"/>
    <property type="match status" value="1"/>
</dbReference>
<dbReference type="FunFam" id="3.30.70.270:FF:000001">
    <property type="entry name" value="Diguanylate cyclase domain protein"/>
    <property type="match status" value="1"/>
</dbReference>
<dbReference type="Pfam" id="PF00990">
    <property type="entry name" value="GGDEF"/>
    <property type="match status" value="1"/>
</dbReference>
<dbReference type="EMBL" id="FLUQ01000002">
    <property type="protein sequence ID" value="SBW03300.1"/>
    <property type="molecule type" value="Genomic_DNA"/>
</dbReference>
<dbReference type="AlphaFoldDB" id="A0A212JV26"/>
<name>A0A212JV26_9DELT</name>
<evidence type="ECO:0000313" key="2">
    <source>
        <dbReference type="EMBL" id="SBW03300.1"/>
    </source>
</evidence>
<evidence type="ECO:0000259" key="1">
    <source>
        <dbReference type="PROSITE" id="PS50887"/>
    </source>
</evidence>